<evidence type="ECO:0000256" key="9">
    <source>
        <dbReference type="SAM" id="Coils"/>
    </source>
</evidence>
<evidence type="ECO:0000256" key="7">
    <source>
        <dbReference type="PROSITE-ProRule" id="PRU01251"/>
    </source>
</evidence>
<comment type="similarity">
    <text evidence="1 8">Belongs to the ClpA/ClpB family.</text>
</comment>
<dbReference type="Pfam" id="PF00004">
    <property type="entry name" value="AAA"/>
    <property type="match status" value="1"/>
</dbReference>
<dbReference type="FunFam" id="1.10.8.60:FF:000017">
    <property type="entry name" value="ATP-dependent chaperone ClpB"/>
    <property type="match status" value="1"/>
</dbReference>
<dbReference type="PANTHER" id="PTHR11638">
    <property type="entry name" value="ATP-DEPENDENT CLP PROTEASE"/>
    <property type="match status" value="1"/>
</dbReference>
<dbReference type="GO" id="GO:0005737">
    <property type="term" value="C:cytoplasm"/>
    <property type="evidence" value="ECO:0007669"/>
    <property type="project" value="TreeGrafter"/>
</dbReference>
<dbReference type="Gene3D" id="1.10.1780.10">
    <property type="entry name" value="Clp, N-terminal domain"/>
    <property type="match status" value="1"/>
</dbReference>
<keyword evidence="5 8" id="KW-0143">Chaperone</keyword>
<dbReference type="Proteomes" id="UP000063234">
    <property type="component" value="Chromosome"/>
</dbReference>
<keyword evidence="3 8" id="KW-0547">Nucleotide-binding</keyword>
<dbReference type="InterPro" id="IPR019489">
    <property type="entry name" value="Clp_ATPase_C"/>
</dbReference>
<dbReference type="PANTHER" id="PTHR11638:SF18">
    <property type="entry name" value="HEAT SHOCK PROTEIN 104"/>
    <property type="match status" value="1"/>
</dbReference>
<evidence type="ECO:0000256" key="6">
    <source>
        <dbReference type="ARBA" id="ARBA00026057"/>
    </source>
</evidence>
<dbReference type="Gene3D" id="3.40.50.300">
    <property type="entry name" value="P-loop containing nucleotide triphosphate hydrolases"/>
    <property type="match status" value="2"/>
</dbReference>
<evidence type="ECO:0000313" key="12">
    <source>
        <dbReference type="Proteomes" id="UP000063234"/>
    </source>
</evidence>
<keyword evidence="9" id="KW-0175">Coiled coil</keyword>
<comment type="subunit">
    <text evidence="6">Homohexamer. The oligomerization is ATP-dependent.</text>
</comment>
<dbReference type="InterPro" id="IPR041546">
    <property type="entry name" value="ClpA/ClpB_AAA_lid"/>
</dbReference>
<dbReference type="GO" id="GO:0006508">
    <property type="term" value="P:proteolysis"/>
    <property type="evidence" value="ECO:0007669"/>
    <property type="project" value="UniProtKB-KW"/>
</dbReference>
<keyword evidence="11" id="KW-0378">Hydrolase</keyword>
<sequence length="1018" mass="116107">MVKLSEKAKKIMELAEKKAKERKESLIDTDHFVWALFNKREDNPFYKWLEKKGIDPAQAKAEVEKALDNLYAQLSSVEESYRNAIMKTRDELRSKYGIEFADDVVKALLFQIDESVYRSMKGEGVKEKVPVKIRRWAPVRDRRRSLIEEFFGEDIFSDFFGRFFSDFERPSVRWTLKEDVVEAPKAFVDYVKESAARHKISEEDAQEVIVYLTDVGEKVSNSLQQLVNSGIDPRRILREILRLLFNEKFEKVGYSYFMEKALERASQGKEEVSVADIVDALVGHPDSVGGNILSQLTKAISKEGKAMGMREELAEEEKGALEKYAVDLTELAKQDKLDPVIGREKEIRQVIEILSRRQKNNPVLVGEAGVGKTAIVEGLAQEIVKGNVPENLKNKRILALDMGALIAGTKYRGEFEERLKAIIDEVKNRDDVILFIDEIHNVVGAGKAEGAMDAANILKPALARGEFQVIGATTLDEYRKYIEKDPALERRFQPVFVSEPSPEATIEILKGLRPKYEKHHGVRISDEAIEAAVKLTGRYIQDRKNPDKAIDAIDQAASKKKLDVLYQRENADELKKKLEEIEKQLKEVTDEAKKEELQKEKERIEKALSALEKSADVDSKIKAIEKKIAKLDKEIEEAQKAEDIDKETDLKIEKAKLEKELKLLKKKKEEGVASDIVVDEEDVARVVSEWSGVPASKMMEEEKKKLLKMEEYLHQRIVGQDEAIRAVCEAIRRARAGVSDPRRPLGSFLFLGPTGVGKTELAKALAEFLFGSEDALIRLDMSEFKEEHSVAKLIGAPPGYVGYEEGGKLTEAVRRRPYSVILLDEIEKAHPRVFDLFLQVLDDGRLTDSHGRTVSFRNTVIIMTSNLGSEYLRDMMNNPEIMRDPEKFKEAFEVAKKRILDLVKSYFRPEFLNRIDEIVVFHPLTKEQILQIVDLQIKQLRKRLQEQKMDIELTQAAKELLAEEGFDPVMGARPLRRAIQKNIENKISELILMGELKEGYKVIVDAKDGQFEFKVEKL</sequence>
<accession>A0A0S3QVJ7</accession>
<dbReference type="PATRIC" id="fig|1298851.3.peg.1631"/>
<dbReference type="InterPro" id="IPR003959">
    <property type="entry name" value="ATPase_AAA_core"/>
</dbReference>
<keyword evidence="11" id="KW-0645">Protease</keyword>
<dbReference type="Pfam" id="PF07724">
    <property type="entry name" value="AAA_2"/>
    <property type="match status" value="1"/>
</dbReference>
<feature type="coiled-coil region" evidence="9">
    <location>
        <begin position="564"/>
        <end position="674"/>
    </location>
</feature>
<feature type="domain" description="Clp R" evidence="10">
    <location>
        <begin position="1"/>
        <end position="69"/>
    </location>
</feature>
<dbReference type="PROSITE" id="PS51903">
    <property type="entry name" value="CLP_R"/>
    <property type="match status" value="1"/>
</dbReference>
<dbReference type="CDD" id="cd00009">
    <property type="entry name" value="AAA"/>
    <property type="match status" value="1"/>
</dbReference>
<dbReference type="FunFam" id="3.40.50.300:FF:000010">
    <property type="entry name" value="Chaperone clpB 1, putative"/>
    <property type="match status" value="1"/>
</dbReference>
<keyword evidence="12" id="KW-1185">Reference proteome</keyword>
<evidence type="ECO:0000256" key="1">
    <source>
        <dbReference type="ARBA" id="ARBA00008675"/>
    </source>
</evidence>
<evidence type="ECO:0000313" key="11">
    <source>
        <dbReference type="EMBL" id="BAT72344.1"/>
    </source>
</evidence>
<evidence type="ECO:0000259" key="10">
    <source>
        <dbReference type="PROSITE" id="PS51903"/>
    </source>
</evidence>
<gene>
    <name evidence="11" type="ORF">TST_1558</name>
</gene>
<evidence type="ECO:0000256" key="3">
    <source>
        <dbReference type="ARBA" id="ARBA00022741"/>
    </source>
</evidence>
<protein>
    <submittedName>
        <fullName evidence="11">ATP-dependent Clp protease ATP-binding subunit ClpB</fullName>
    </submittedName>
</protein>
<dbReference type="InterPro" id="IPR027417">
    <property type="entry name" value="P-loop_NTPase"/>
</dbReference>
<dbReference type="GO" id="GO:0008233">
    <property type="term" value="F:peptidase activity"/>
    <property type="evidence" value="ECO:0007669"/>
    <property type="project" value="UniProtKB-KW"/>
</dbReference>
<dbReference type="KEGG" id="ttk:TST_1558"/>
<dbReference type="EMBL" id="AP013035">
    <property type="protein sequence ID" value="BAT72344.1"/>
    <property type="molecule type" value="Genomic_DNA"/>
</dbReference>
<proteinExistence type="inferred from homology"/>
<dbReference type="OrthoDB" id="9803641at2"/>
<dbReference type="GO" id="GO:0005524">
    <property type="term" value="F:ATP binding"/>
    <property type="evidence" value="ECO:0007669"/>
    <property type="project" value="UniProtKB-KW"/>
</dbReference>
<dbReference type="PROSITE" id="PS00870">
    <property type="entry name" value="CLPAB_1"/>
    <property type="match status" value="1"/>
</dbReference>
<dbReference type="CDD" id="cd19499">
    <property type="entry name" value="RecA-like_ClpB_Hsp104-like"/>
    <property type="match status" value="1"/>
</dbReference>
<dbReference type="InterPro" id="IPR028299">
    <property type="entry name" value="ClpA/B_CS2"/>
</dbReference>
<dbReference type="SUPFAM" id="SSF52540">
    <property type="entry name" value="P-loop containing nucleoside triphosphate hydrolases"/>
    <property type="match status" value="2"/>
</dbReference>
<dbReference type="InterPro" id="IPR001270">
    <property type="entry name" value="ClpA/B"/>
</dbReference>
<dbReference type="SMART" id="SM01086">
    <property type="entry name" value="ClpB_D2-small"/>
    <property type="match status" value="1"/>
</dbReference>
<name>A0A0S3QVJ7_THET7</name>
<dbReference type="InterPro" id="IPR018368">
    <property type="entry name" value="ClpA/B_CS1"/>
</dbReference>
<dbReference type="InterPro" id="IPR050130">
    <property type="entry name" value="ClpA_ClpB"/>
</dbReference>
<dbReference type="Pfam" id="PF17871">
    <property type="entry name" value="AAA_lid_9"/>
    <property type="match status" value="1"/>
</dbReference>
<dbReference type="STRING" id="1298851.TST_1558"/>
<dbReference type="Gene3D" id="1.10.8.60">
    <property type="match status" value="2"/>
</dbReference>
<dbReference type="GO" id="GO:0034605">
    <property type="term" value="P:cellular response to heat"/>
    <property type="evidence" value="ECO:0007669"/>
    <property type="project" value="TreeGrafter"/>
</dbReference>
<feature type="coiled-coil region" evidence="9">
    <location>
        <begin position="930"/>
        <end position="964"/>
    </location>
</feature>
<keyword evidence="2 7" id="KW-0677">Repeat</keyword>
<dbReference type="RefSeq" id="WP_068550432.1">
    <property type="nucleotide sequence ID" value="NZ_AP013035.1"/>
</dbReference>
<dbReference type="FunFam" id="3.40.50.300:FF:000025">
    <property type="entry name" value="ATP-dependent Clp protease subunit"/>
    <property type="match status" value="1"/>
</dbReference>
<evidence type="ECO:0000256" key="5">
    <source>
        <dbReference type="ARBA" id="ARBA00023186"/>
    </source>
</evidence>
<dbReference type="InterPro" id="IPR003593">
    <property type="entry name" value="AAA+_ATPase"/>
</dbReference>
<dbReference type="AlphaFoldDB" id="A0A0S3QVJ7"/>
<evidence type="ECO:0000256" key="2">
    <source>
        <dbReference type="ARBA" id="ARBA00022737"/>
    </source>
</evidence>
<dbReference type="PROSITE" id="PS00871">
    <property type="entry name" value="CLPAB_2"/>
    <property type="match status" value="1"/>
</dbReference>
<dbReference type="Pfam" id="PF02861">
    <property type="entry name" value="Clp_N"/>
    <property type="match status" value="1"/>
</dbReference>
<keyword evidence="4 8" id="KW-0067">ATP-binding</keyword>
<organism evidence="11 12">
    <name type="scientific">Thermosulfidibacter takaii (strain DSM 17441 / JCM 13301 / NBRC 103674 / ABI70S6)</name>
    <dbReference type="NCBI Taxonomy" id="1298851"/>
    <lineage>
        <taxon>Bacteria</taxon>
        <taxon>Pseudomonadati</taxon>
        <taxon>Thermosulfidibacterota</taxon>
        <taxon>Thermosulfidibacteria</taxon>
        <taxon>Thermosulfidibacterales</taxon>
        <taxon>Thermosulfidibacteraceae</taxon>
    </lineage>
</organism>
<dbReference type="PRINTS" id="PR00300">
    <property type="entry name" value="CLPPROTEASEA"/>
</dbReference>
<dbReference type="SUPFAM" id="SSF81923">
    <property type="entry name" value="Double Clp-N motif"/>
    <property type="match status" value="1"/>
</dbReference>
<evidence type="ECO:0000256" key="8">
    <source>
        <dbReference type="RuleBase" id="RU004432"/>
    </source>
</evidence>
<dbReference type="InterPro" id="IPR004176">
    <property type="entry name" value="Clp_R_N"/>
</dbReference>
<dbReference type="SMART" id="SM00382">
    <property type="entry name" value="AAA"/>
    <property type="match status" value="2"/>
</dbReference>
<evidence type="ECO:0000256" key="4">
    <source>
        <dbReference type="ARBA" id="ARBA00022840"/>
    </source>
</evidence>
<dbReference type="Gene3D" id="4.10.860.10">
    <property type="entry name" value="UVR domain"/>
    <property type="match status" value="1"/>
</dbReference>
<dbReference type="InterPro" id="IPR036628">
    <property type="entry name" value="Clp_N_dom_sf"/>
</dbReference>
<dbReference type="Pfam" id="PF10431">
    <property type="entry name" value="ClpB_D2-small"/>
    <property type="match status" value="1"/>
</dbReference>
<dbReference type="GO" id="GO:0016887">
    <property type="term" value="F:ATP hydrolysis activity"/>
    <property type="evidence" value="ECO:0007669"/>
    <property type="project" value="InterPro"/>
</dbReference>
<reference evidence="12" key="1">
    <citation type="journal article" date="2018" name="Science">
        <title>A primordial and reversible TCA cycle in a facultatively chemolithoautotrophic thermophile.</title>
        <authorList>
            <person name="Nunoura T."/>
            <person name="Chikaraishi Y."/>
            <person name="Izaki R."/>
            <person name="Suwa T."/>
            <person name="Sato T."/>
            <person name="Harada T."/>
            <person name="Mori K."/>
            <person name="Kato Y."/>
            <person name="Miyazaki M."/>
            <person name="Shimamura S."/>
            <person name="Yanagawa K."/>
            <person name="Shuto A."/>
            <person name="Ohkouchi N."/>
            <person name="Fujita N."/>
            <person name="Takaki Y."/>
            <person name="Atomi H."/>
            <person name="Takai K."/>
        </authorList>
    </citation>
    <scope>NUCLEOTIDE SEQUENCE [LARGE SCALE GENOMIC DNA]</scope>
    <source>
        <strain evidence="12">DSM 17441 / JCM 13301 / NBRC 103674 / ABI70S6</strain>
    </source>
</reference>